<feature type="non-terminal residue" evidence="1">
    <location>
        <position position="1"/>
    </location>
</feature>
<reference evidence="1 2" key="1">
    <citation type="submission" date="2023-09" db="EMBL/GenBank/DDBJ databases">
        <authorList>
            <person name="Wang M."/>
        </authorList>
    </citation>
    <scope>NUCLEOTIDE SEQUENCE [LARGE SCALE GENOMIC DNA]</scope>
    <source>
        <strain evidence="1">GT-2023</strain>
        <tissue evidence="1">Liver</tissue>
    </source>
</reference>
<dbReference type="EMBL" id="JAYMGO010000167">
    <property type="protein sequence ID" value="KAL1246674.1"/>
    <property type="molecule type" value="Genomic_DNA"/>
</dbReference>
<keyword evidence="2" id="KW-1185">Reference proteome</keyword>
<gene>
    <name evidence="1" type="ORF">QQF64_034395</name>
</gene>
<organism evidence="1 2">
    <name type="scientific">Cirrhinus molitorella</name>
    <name type="common">mud carp</name>
    <dbReference type="NCBI Taxonomy" id="172907"/>
    <lineage>
        <taxon>Eukaryota</taxon>
        <taxon>Metazoa</taxon>
        <taxon>Chordata</taxon>
        <taxon>Craniata</taxon>
        <taxon>Vertebrata</taxon>
        <taxon>Euteleostomi</taxon>
        <taxon>Actinopterygii</taxon>
        <taxon>Neopterygii</taxon>
        <taxon>Teleostei</taxon>
        <taxon>Ostariophysi</taxon>
        <taxon>Cypriniformes</taxon>
        <taxon>Cyprinidae</taxon>
        <taxon>Labeoninae</taxon>
        <taxon>Labeonini</taxon>
        <taxon>Cirrhinus</taxon>
    </lineage>
</organism>
<evidence type="ECO:0000313" key="1">
    <source>
        <dbReference type="EMBL" id="KAL1246674.1"/>
    </source>
</evidence>
<sequence length="55" mass="6367">GEPDPGRSRTSQRAGLYDMQDSCCFVIEKSKEWQLDTWSTPLKVGTNMVEYLPWE</sequence>
<proteinExistence type="predicted"/>
<dbReference type="Proteomes" id="UP001558613">
    <property type="component" value="Unassembled WGS sequence"/>
</dbReference>
<evidence type="ECO:0000313" key="2">
    <source>
        <dbReference type="Proteomes" id="UP001558613"/>
    </source>
</evidence>
<accession>A0ABR3L4R1</accession>
<comment type="caution">
    <text evidence="1">The sequence shown here is derived from an EMBL/GenBank/DDBJ whole genome shotgun (WGS) entry which is preliminary data.</text>
</comment>
<name>A0ABR3L4R1_9TELE</name>
<protein>
    <submittedName>
        <fullName evidence="1">Uncharacterized protein</fullName>
    </submittedName>
</protein>